<accession>A0A9E8LVV1</accession>
<dbReference type="PANTHER" id="PTHR13633">
    <property type="entry name" value="MITOCHONDRIAL TRANSCRIPTION RESCUE FACTOR 1"/>
    <property type="match status" value="1"/>
</dbReference>
<evidence type="ECO:0000313" key="3">
    <source>
        <dbReference type="EMBL" id="WAA10648.1"/>
    </source>
</evidence>
<dbReference type="Gene3D" id="3.10.290.10">
    <property type="entry name" value="RNA-binding S4 domain"/>
    <property type="match status" value="1"/>
</dbReference>
<proteinExistence type="predicted"/>
<dbReference type="InterPro" id="IPR036986">
    <property type="entry name" value="S4_RNA-bd_sf"/>
</dbReference>
<dbReference type="InterPro" id="IPR048443">
    <property type="entry name" value="RqcP2_N"/>
</dbReference>
<dbReference type="GO" id="GO:0003723">
    <property type="term" value="F:RNA binding"/>
    <property type="evidence" value="ECO:0007669"/>
    <property type="project" value="UniProtKB-KW"/>
</dbReference>
<feature type="domain" description="RNA-binding S4" evidence="2">
    <location>
        <begin position="181"/>
        <end position="246"/>
    </location>
</feature>
<dbReference type="CDD" id="cd00165">
    <property type="entry name" value="S4"/>
    <property type="match status" value="1"/>
</dbReference>
<dbReference type="PROSITE" id="PS50889">
    <property type="entry name" value="S4"/>
    <property type="match status" value="1"/>
</dbReference>
<dbReference type="Gene3D" id="3.30.1370.160">
    <property type="match status" value="1"/>
</dbReference>
<dbReference type="InterPro" id="IPR002942">
    <property type="entry name" value="S4_RNA-bd"/>
</dbReference>
<dbReference type="RefSeq" id="WP_275418446.1">
    <property type="nucleotide sequence ID" value="NZ_CP106878.1"/>
</dbReference>
<evidence type="ECO:0000259" key="2">
    <source>
        <dbReference type="SMART" id="SM00363"/>
    </source>
</evidence>
<dbReference type="InterPro" id="IPR012677">
    <property type="entry name" value="Nucleotide-bd_a/b_plait_sf"/>
</dbReference>
<protein>
    <submittedName>
        <fullName evidence="3">RNA-binding protein</fullName>
    </submittedName>
</protein>
<evidence type="ECO:0000256" key="1">
    <source>
        <dbReference type="PROSITE-ProRule" id="PRU00182"/>
    </source>
</evidence>
<dbReference type="AlphaFoldDB" id="A0A9E8LVV1"/>
<name>A0A9E8LVV1_9BACI</name>
<evidence type="ECO:0000313" key="4">
    <source>
        <dbReference type="Proteomes" id="UP001164718"/>
    </source>
</evidence>
<reference evidence="3" key="1">
    <citation type="submission" date="2022-09" db="EMBL/GenBank/DDBJ databases">
        <title>Complete Genomes of Fervidibacillus albus and Fervidibacillus halotolerans isolated from tidal flat sediments.</title>
        <authorList>
            <person name="Kwon K.K."/>
            <person name="Yang S.-H."/>
            <person name="Park M.J."/>
            <person name="Oh H.-M."/>
        </authorList>
    </citation>
    <scope>NUCLEOTIDE SEQUENCE</scope>
    <source>
        <strain evidence="3">MEBiC13591</strain>
    </source>
</reference>
<dbReference type="Pfam" id="PF17774">
    <property type="entry name" value="YlmH_RBD"/>
    <property type="match status" value="1"/>
</dbReference>
<dbReference type="SMART" id="SM00363">
    <property type="entry name" value="S4"/>
    <property type="match status" value="1"/>
</dbReference>
<organism evidence="3 4">
    <name type="scientific">Fervidibacillus albus</name>
    <dbReference type="NCBI Taxonomy" id="2980026"/>
    <lineage>
        <taxon>Bacteria</taxon>
        <taxon>Bacillati</taxon>
        <taxon>Bacillota</taxon>
        <taxon>Bacilli</taxon>
        <taxon>Bacillales</taxon>
        <taxon>Bacillaceae</taxon>
        <taxon>Fervidibacillus</taxon>
    </lineage>
</organism>
<dbReference type="EMBL" id="CP106878">
    <property type="protein sequence ID" value="WAA10648.1"/>
    <property type="molecule type" value="Genomic_DNA"/>
</dbReference>
<gene>
    <name evidence="3" type="ORF">OE104_04835</name>
</gene>
<sequence length="257" mass="29854">MTIYEHFRPEEREIIDTVFNWCHYVETYYSPKLTDFLNPRQQFITRSIIGSDRAYKVAFFGGLDSSENKRALIYPDYFTPELDNFQISLFDIAYPEKFAKLTHRQILGSLMGLGLKREKFGDILINHDYAQFFAAKEIAEYIRLHFHSVGKVSVSIKELPLTMAKPFCENWMEMNVTVPSLRIDAVVAQSGKQSRQRVQKWIEQGLVKVNWALIENPAFSVREGDVISVRGLGRFKVMSVEGKTKRDKWRLTVGKLN</sequence>
<dbReference type="Pfam" id="PF01479">
    <property type="entry name" value="S4"/>
    <property type="match status" value="1"/>
</dbReference>
<keyword evidence="4" id="KW-1185">Reference proteome</keyword>
<dbReference type="PANTHER" id="PTHR13633:SF3">
    <property type="entry name" value="MITOCHONDRIAL TRANSCRIPTION RESCUE FACTOR 1"/>
    <property type="match status" value="1"/>
</dbReference>
<dbReference type="InterPro" id="IPR040591">
    <property type="entry name" value="RqcP2_RBD"/>
</dbReference>
<dbReference type="Pfam" id="PF21278">
    <property type="entry name" value="YlmH_1st"/>
    <property type="match status" value="1"/>
</dbReference>
<dbReference type="Proteomes" id="UP001164718">
    <property type="component" value="Chromosome"/>
</dbReference>
<dbReference type="Gene3D" id="3.30.70.330">
    <property type="match status" value="1"/>
</dbReference>
<dbReference type="SUPFAM" id="SSF55174">
    <property type="entry name" value="Alpha-L RNA-binding motif"/>
    <property type="match status" value="1"/>
</dbReference>
<keyword evidence="1" id="KW-0694">RNA-binding</keyword>
<dbReference type="KEGG" id="faf:OE104_04835"/>